<name>A0A1I6GWV9_9RHOB</name>
<organism evidence="8 9">
    <name type="scientific">Litoreibacter janthinus</name>
    <dbReference type="NCBI Taxonomy" id="670154"/>
    <lineage>
        <taxon>Bacteria</taxon>
        <taxon>Pseudomonadati</taxon>
        <taxon>Pseudomonadota</taxon>
        <taxon>Alphaproteobacteria</taxon>
        <taxon>Rhodobacterales</taxon>
        <taxon>Roseobacteraceae</taxon>
        <taxon>Litoreibacter</taxon>
    </lineage>
</organism>
<dbReference type="GO" id="GO:0055085">
    <property type="term" value="P:transmembrane transport"/>
    <property type="evidence" value="ECO:0007669"/>
    <property type="project" value="InterPro"/>
</dbReference>
<keyword evidence="4 7" id="KW-1133">Transmembrane helix</keyword>
<feature type="transmembrane region" description="Helical" evidence="7">
    <location>
        <begin position="179"/>
        <end position="197"/>
    </location>
</feature>
<dbReference type="Proteomes" id="UP000199658">
    <property type="component" value="Unassembled WGS sequence"/>
</dbReference>
<feature type="transmembrane region" description="Helical" evidence="7">
    <location>
        <begin position="141"/>
        <end position="159"/>
    </location>
</feature>
<dbReference type="GO" id="GO:0010043">
    <property type="term" value="P:response to zinc ion"/>
    <property type="evidence" value="ECO:0007669"/>
    <property type="project" value="TreeGrafter"/>
</dbReference>
<keyword evidence="9" id="KW-1185">Reference proteome</keyword>
<dbReference type="InterPro" id="IPR037294">
    <property type="entry name" value="ABC_BtuC-like"/>
</dbReference>
<dbReference type="FunFam" id="1.10.3470.10:FF:000003">
    <property type="entry name" value="Iron ABC transporter permease SitD"/>
    <property type="match status" value="1"/>
</dbReference>
<dbReference type="GO" id="GO:0043190">
    <property type="term" value="C:ATP-binding cassette (ABC) transporter complex"/>
    <property type="evidence" value="ECO:0007669"/>
    <property type="project" value="InterPro"/>
</dbReference>
<evidence type="ECO:0000256" key="2">
    <source>
        <dbReference type="ARBA" id="ARBA00008034"/>
    </source>
</evidence>
<dbReference type="Pfam" id="PF00950">
    <property type="entry name" value="ABC-3"/>
    <property type="match status" value="1"/>
</dbReference>
<evidence type="ECO:0000256" key="4">
    <source>
        <dbReference type="ARBA" id="ARBA00022989"/>
    </source>
</evidence>
<dbReference type="STRING" id="670154.SAMN04488002_2082"/>
<keyword evidence="3 6" id="KW-0812">Transmembrane</keyword>
<dbReference type="CDD" id="cd06550">
    <property type="entry name" value="TM_ABC_iron-siderophores_like"/>
    <property type="match status" value="1"/>
</dbReference>
<evidence type="ECO:0000313" key="9">
    <source>
        <dbReference type="Proteomes" id="UP000199658"/>
    </source>
</evidence>
<feature type="transmembrane region" description="Helical" evidence="7">
    <location>
        <begin position="21"/>
        <end position="43"/>
    </location>
</feature>
<comment type="subcellular location">
    <subcellularLocation>
        <location evidence="6">Cell membrane</location>
        <topology evidence="6">Multi-pass membrane protein</topology>
    </subcellularLocation>
    <subcellularLocation>
        <location evidence="1">Membrane</location>
        <topology evidence="1">Multi-pass membrane protein</topology>
    </subcellularLocation>
</comment>
<feature type="transmembrane region" description="Helical" evidence="7">
    <location>
        <begin position="254"/>
        <end position="274"/>
    </location>
</feature>
<dbReference type="PANTHER" id="PTHR30477:SF24">
    <property type="entry name" value="IRON TRANSPORT SYSTEM MEMBRANE PROTEIN HI_0359-RELATED"/>
    <property type="match status" value="1"/>
</dbReference>
<evidence type="ECO:0000256" key="3">
    <source>
        <dbReference type="ARBA" id="ARBA00022692"/>
    </source>
</evidence>
<dbReference type="Gene3D" id="1.10.3470.10">
    <property type="entry name" value="ABC transporter involved in vitamin B12 uptake, BtuC"/>
    <property type="match status" value="1"/>
</dbReference>
<evidence type="ECO:0000256" key="6">
    <source>
        <dbReference type="RuleBase" id="RU003943"/>
    </source>
</evidence>
<feature type="transmembrane region" description="Helical" evidence="7">
    <location>
        <begin position="100"/>
        <end position="119"/>
    </location>
</feature>
<keyword evidence="5 7" id="KW-0472">Membrane</keyword>
<dbReference type="PANTHER" id="PTHR30477">
    <property type="entry name" value="ABC-TRANSPORTER METAL-BINDING PROTEIN"/>
    <property type="match status" value="1"/>
</dbReference>
<feature type="transmembrane region" description="Helical" evidence="7">
    <location>
        <begin position="203"/>
        <end position="221"/>
    </location>
</feature>
<dbReference type="SUPFAM" id="SSF81345">
    <property type="entry name" value="ABC transporter involved in vitamin B12 uptake, BtuC"/>
    <property type="match status" value="1"/>
</dbReference>
<sequence>MEWLSQCEAEWCLPFQFPFMVNALIISVMLAIPAGLLSCFLVLKGWSLMGDAISHAVLPGVVLAYVLGLPLGLGAFAAGMACAGLTGWIDENSRVKRDTVMGVVFSGMFGLGIVMYTKIESEVHLDHILFGNMLGVGPEDMWTTGLIAALVTGLIAFFWRDLLLQAFDEQQARAQGLPVRLLHFGMLAAISLTVVAALQAVGIILAIAFLVAPGAIAFLLTKRFGVMLWLSMAIAGLCAFAGVYASFFLDSAPAPTIVLLMTAAFIAAFLRATIQSRRVTQ</sequence>
<keyword evidence="6" id="KW-0813">Transport</keyword>
<dbReference type="RefSeq" id="WP_090216360.1">
    <property type="nucleotide sequence ID" value="NZ_FOYO01000001.1"/>
</dbReference>
<gene>
    <name evidence="8" type="ORF">SAMN04488002_2082</name>
</gene>
<evidence type="ECO:0000256" key="5">
    <source>
        <dbReference type="ARBA" id="ARBA00023136"/>
    </source>
</evidence>
<evidence type="ECO:0000256" key="1">
    <source>
        <dbReference type="ARBA" id="ARBA00004141"/>
    </source>
</evidence>
<protein>
    <submittedName>
        <fullName evidence="8">Manganese/iron transport system permease protein</fullName>
    </submittedName>
</protein>
<accession>A0A1I6GWV9</accession>
<dbReference type="InterPro" id="IPR001626">
    <property type="entry name" value="ABC_TroCD"/>
</dbReference>
<reference evidence="9" key="1">
    <citation type="submission" date="2016-10" db="EMBL/GenBank/DDBJ databases">
        <authorList>
            <person name="Varghese N."/>
            <person name="Submissions S."/>
        </authorList>
    </citation>
    <scope>NUCLEOTIDE SEQUENCE [LARGE SCALE GENOMIC DNA]</scope>
    <source>
        <strain evidence="9">DSM 26921</strain>
    </source>
</reference>
<comment type="similarity">
    <text evidence="2 6">Belongs to the ABC-3 integral membrane protein family.</text>
</comment>
<feature type="transmembrane region" description="Helical" evidence="7">
    <location>
        <begin position="228"/>
        <end position="248"/>
    </location>
</feature>
<dbReference type="EMBL" id="FOYO01000001">
    <property type="protein sequence ID" value="SFR46561.1"/>
    <property type="molecule type" value="Genomic_DNA"/>
</dbReference>
<evidence type="ECO:0000313" key="8">
    <source>
        <dbReference type="EMBL" id="SFR46561.1"/>
    </source>
</evidence>
<dbReference type="GO" id="GO:0071281">
    <property type="term" value="P:cellular response to iron ion"/>
    <property type="evidence" value="ECO:0007669"/>
    <property type="project" value="UniProtKB-ARBA"/>
</dbReference>
<dbReference type="AlphaFoldDB" id="A0A1I6GWV9"/>
<proteinExistence type="inferred from homology"/>
<dbReference type="OrthoDB" id="9804300at2"/>
<evidence type="ECO:0000256" key="7">
    <source>
        <dbReference type="SAM" id="Phobius"/>
    </source>
</evidence>
<feature type="transmembrane region" description="Helical" evidence="7">
    <location>
        <begin position="63"/>
        <end position="88"/>
    </location>
</feature>